<proteinExistence type="predicted"/>
<organism evidence="2 3">
    <name type="scientific">Steinernema carpocapsae</name>
    <name type="common">Entomopathogenic nematode</name>
    <dbReference type="NCBI Taxonomy" id="34508"/>
    <lineage>
        <taxon>Eukaryota</taxon>
        <taxon>Metazoa</taxon>
        <taxon>Ecdysozoa</taxon>
        <taxon>Nematoda</taxon>
        <taxon>Chromadorea</taxon>
        <taxon>Rhabditida</taxon>
        <taxon>Tylenchina</taxon>
        <taxon>Panagrolaimomorpha</taxon>
        <taxon>Strongyloidoidea</taxon>
        <taxon>Steinernematidae</taxon>
        <taxon>Steinernema</taxon>
    </lineage>
</organism>
<comment type="caution">
    <text evidence="2">The sequence shown here is derived from an EMBL/GenBank/DDBJ whole genome shotgun (WGS) entry which is preliminary data.</text>
</comment>
<gene>
    <name evidence="2" type="ORF">L596_001077</name>
</gene>
<dbReference type="AlphaFoldDB" id="A0A4U8UP75"/>
<keyword evidence="3" id="KW-1185">Reference proteome</keyword>
<evidence type="ECO:0000313" key="3">
    <source>
        <dbReference type="Proteomes" id="UP000298663"/>
    </source>
</evidence>
<evidence type="ECO:0000256" key="1">
    <source>
        <dbReference type="SAM" id="MobiDB-lite"/>
    </source>
</evidence>
<feature type="compositionally biased region" description="Basic and acidic residues" evidence="1">
    <location>
        <begin position="9"/>
        <end position="23"/>
    </location>
</feature>
<accession>A0A4U8UP75</accession>
<reference evidence="2 3" key="1">
    <citation type="journal article" date="2015" name="Genome Biol.">
        <title>Comparative genomics of Steinernema reveals deeply conserved gene regulatory networks.</title>
        <authorList>
            <person name="Dillman A.R."/>
            <person name="Macchietto M."/>
            <person name="Porter C.F."/>
            <person name="Rogers A."/>
            <person name="Williams B."/>
            <person name="Antoshechkin I."/>
            <person name="Lee M.M."/>
            <person name="Goodwin Z."/>
            <person name="Lu X."/>
            <person name="Lewis E.E."/>
            <person name="Goodrich-Blair H."/>
            <person name="Stock S.P."/>
            <person name="Adams B.J."/>
            <person name="Sternberg P.W."/>
            <person name="Mortazavi A."/>
        </authorList>
    </citation>
    <scope>NUCLEOTIDE SEQUENCE [LARGE SCALE GENOMIC DNA]</scope>
    <source>
        <strain evidence="2 3">ALL</strain>
    </source>
</reference>
<feature type="region of interest" description="Disordered" evidence="1">
    <location>
        <begin position="1"/>
        <end position="49"/>
    </location>
</feature>
<feature type="compositionally biased region" description="Basic residues" evidence="1">
    <location>
        <begin position="33"/>
        <end position="44"/>
    </location>
</feature>
<dbReference type="Proteomes" id="UP000298663">
    <property type="component" value="Unassembled WGS sequence"/>
</dbReference>
<reference evidence="2 3" key="2">
    <citation type="journal article" date="2019" name="G3 (Bethesda)">
        <title>Hybrid Assembly of the Genome of the Entomopathogenic Nematode Steinernema carpocapsae Identifies the X-Chromosome.</title>
        <authorList>
            <person name="Serra L."/>
            <person name="Macchietto M."/>
            <person name="Macias-Munoz A."/>
            <person name="McGill C.J."/>
            <person name="Rodriguez I.M."/>
            <person name="Rodriguez B."/>
            <person name="Murad R."/>
            <person name="Mortazavi A."/>
        </authorList>
    </citation>
    <scope>NUCLEOTIDE SEQUENCE [LARGE SCALE GENOMIC DNA]</scope>
    <source>
        <strain evidence="2 3">ALL</strain>
    </source>
</reference>
<sequence length="274" mass="30799">MTSERSKKKLYEGQGREEAERSASLELRPQKVSSRRVGRRRSLAKKPSAMRGLSEIRAVRADAPRVSCCRLKRQAENKRSDSCSHLNNQIIAFSASLHGKPDDFEKLTLSYCFWTTNVCFQGTAAEYDHSHVLKGCRGPPESVVAVGEDIEDKNFKASNVRFPIVAVVGSFRKHETTRSVRGGLSFAAEAPLSLLLLNVAVTKIPRLTKYFGRVALGPGPERHLPQNARQYPFLGAFVGSKSKFTLRRQMKRWKTRKILAKCLRIPKRTVSKTL</sequence>
<dbReference type="EMBL" id="AZBU02000001">
    <property type="protein sequence ID" value="TMS33318.1"/>
    <property type="molecule type" value="Genomic_DNA"/>
</dbReference>
<evidence type="ECO:0000313" key="2">
    <source>
        <dbReference type="EMBL" id="TMS33318.1"/>
    </source>
</evidence>
<name>A0A4U8UP75_STECR</name>
<protein>
    <submittedName>
        <fullName evidence="2">Uncharacterized protein</fullName>
    </submittedName>
</protein>